<comment type="caution">
    <text evidence="2">The sequence shown here is derived from an EMBL/GenBank/DDBJ whole genome shotgun (WGS) entry which is preliminary data.</text>
</comment>
<dbReference type="RefSeq" id="WP_068686485.1">
    <property type="nucleotide sequence ID" value="NZ_LYPA01000074.1"/>
</dbReference>
<feature type="transmembrane region" description="Helical" evidence="1">
    <location>
        <begin position="94"/>
        <end position="110"/>
    </location>
</feature>
<proteinExistence type="predicted"/>
<feature type="transmembrane region" description="Helical" evidence="1">
    <location>
        <begin position="263"/>
        <end position="285"/>
    </location>
</feature>
<sequence>MHHWMIGFVGTASLAGQFLFGAAGFYALLAMLPRRPGRWRRLAQLKWRASPPPERLLKLLGIKANRPDFQERSLLLAGCGITDDPGWYAALRRLAMIILLLAAAAAGWFGQGRLSILQLQLVLGIPMLLAAGLKVDRMWLRSLAKMRSLQMTGDIYRISNQLLYLCDSSLHIHAKLTRCIPLTGAIRGDLERLLAEWYHDPALALKSFKERIGSEDGLSFAETLDALRLHESSHYYSLLRARIGDYKEKLELAKEGRKESASYLLFVVAGLPILYTFQVFIYPWVMEGQKLFQSLG</sequence>
<dbReference type="STRING" id="1844972.A7K91_25020"/>
<keyword evidence="3" id="KW-1185">Reference proteome</keyword>
<protein>
    <recommendedName>
        <fullName evidence="4">Type II secretion system protein GspF domain-containing protein</fullName>
    </recommendedName>
</protein>
<dbReference type="EMBL" id="LYPA01000074">
    <property type="protein sequence ID" value="OBR63219.1"/>
    <property type="molecule type" value="Genomic_DNA"/>
</dbReference>
<keyword evidence="1" id="KW-0472">Membrane</keyword>
<feature type="transmembrane region" description="Helical" evidence="1">
    <location>
        <begin position="6"/>
        <end position="32"/>
    </location>
</feature>
<evidence type="ECO:0008006" key="4">
    <source>
        <dbReference type="Google" id="ProtNLM"/>
    </source>
</evidence>
<keyword evidence="1" id="KW-1133">Transmembrane helix</keyword>
<keyword evidence="1" id="KW-0812">Transmembrane</keyword>
<reference evidence="2 3" key="1">
    <citation type="submission" date="2016-05" db="EMBL/GenBank/DDBJ databases">
        <title>Paenibacillus oryzae. sp. nov., isolated from the rice root.</title>
        <authorList>
            <person name="Zhang J."/>
            <person name="Zhang X."/>
        </authorList>
    </citation>
    <scope>NUCLEOTIDE SEQUENCE [LARGE SCALE GENOMIC DNA]</scope>
    <source>
        <strain evidence="2 3">1DrF-4</strain>
    </source>
</reference>
<evidence type="ECO:0000313" key="3">
    <source>
        <dbReference type="Proteomes" id="UP000092024"/>
    </source>
</evidence>
<dbReference type="Proteomes" id="UP000092024">
    <property type="component" value="Unassembled WGS sequence"/>
</dbReference>
<gene>
    <name evidence="2" type="ORF">A7K91_25020</name>
</gene>
<name>A0A1A5YCA4_9BACL</name>
<evidence type="ECO:0000256" key="1">
    <source>
        <dbReference type="SAM" id="Phobius"/>
    </source>
</evidence>
<feature type="transmembrane region" description="Helical" evidence="1">
    <location>
        <begin position="116"/>
        <end position="135"/>
    </location>
</feature>
<accession>A0A1A5YCA4</accession>
<evidence type="ECO:0000313" key="2">
    <source>
        <dbReference type="EMBL" id="OBR63219.1"/>
    </source>
</evidence>
<organism evidence="2 3">
    <name type="scientific">Paenibacillus oryzae</name>
    <dbReference type="NCBI Taxonomy" id="1844972"/>
    <lineage>
        <taxon>Bacteria</taxon>
        <taxon>Bacillati</taxon>
        <taxon>Bacillota</taxon>
        <taxon>Bacilli</taxon>
        <taxon>Bacillales</taxon>
        <taxon>Paenibacillaceae</taxon>
        <taxon>Paenibacillus</taxon>
    </lineage>
</organism>
<dbReference type="AlphaFoldDB" id="A0A1A5YCA4"/>